<feature type="domain" description="Rhodopsin" evidence="7">
    <location>
        <begin position="43"/>
        <end position="284"/>
    </location>
</feature>
<dbReference type="InterPro" id="IPR049326">
    <property type="entry name" value="Rhodopsin_dom_fungi"/>
</dbReference>
<evidence type="ECO:0000256" key="6">
    <source>
        <dbReference type="SAM" id="Phobius"/>
    </source>
</evidence>
<reference evidence="8 9" key="1">
    <citation type="submission" date="2016-05" db="EMBL/GenBank/DDBJ databases">
        <title>A degradative enzymes factory behind the ericoid mycorrhizal symbiosis.</title>
        <authorList>
            <consortium name="DOE Joint Genome Institute"/>
            <person name="Martino E."/>
            <person name="Morin E."/>
            <person name="Grelet G."/>
            <person name="Kuo A."/>
            <person name="Kohler A."/>
            <person name="Daghino S."/>
            <person name="Barry K."/>
            <person name="Choi C."/>
            <person name="Cichocki N."/>
            <person name="Clum A."/>
            <person name="Copeland A."/>
            <person name="Hainaut M."/>
            <person name="Haridas S."/>
            <person name="Labutti K."/>
            <person name="Lindquist E."/>
            <person name="Lipzen A."/>
            <person name="Khouja H.-R."/>
            <person name="Murat C."/>
            <person name="Ohm R."/>
            <person name="Olson A."/>
            <person name="Spatafora J."/>
            <person name="Veneault-Fourrey C."/>
            <person name="Henrissat B."/>
            <person name="Grigoriev I."/>
            <person name="Martin F."/>
            <person name="Perotto S."/>
        </authorList>
    </citation>
    <scope>NUCLEOTIDE SEQUENCE [LARGE SCALE GENOMIC DNA]</scope>
    <source>
        <strain evidence="8 9">UAMH 7357</strain>
    </source>
</reference>
<feature type="transmembrane region" description="Helical" evidence="6">
    <location>
        <begin position="137"/>
        <end position="161"/>
    </location>
</feature>
<evidence type="ECO:0000313" key="9">
    <source>
        <dbReference type="Proteomes" id="UP000235672"/>
    </source>
</evidence>
<evidence type="ECO:0000256" key="5">
    <source>
        <dbReference type="ARBA" id="ARBA00038359"/>
    </source>
</evidence>
<evidence type="ECO:0000256" key="1">
    <source>
        <dbReference type="ARBA" id="ARBA00004141"/>
    </source>
</evidence>
<feature type="transmembrane region" description="Helical" evidence="6">
    <location>
        <begin position="219"/>
        <end position="237"/>
    </location>
</feature>
<evidence type="ECO:0000259" key="7">
    <source>
        <dbReference type="Pfam" id="PF20684"/>
    </source>
</evidence>
<evidence type="ECO:0000313" key="8">
    <source>
        <dbReference type="EMBL" id="PMD15777.1"/>
    </source>
</evidence>
<dbReference type="Pfam" id="PF20684">
    <property type="entry name" value="Fung_rhodopsin"/>
    <property type="match status" value="1"/>
</dbReference>
<accession>A0A2J6PP29</accession>
<dbReference type="STRING" id="1745343.A0A2J6PP29"/>
<evidence type="ECO:0000256" key="3">
    <source>
        <dbReference type="ARBA" id="ARBA00022989"/>
    </source>
</evidence>
<feature type="transmembrane region" description="Helical" evidence="6">
    <location>
        <begin position="257"/>
        <end position="276"/>
    </location>
</feature>
<sequence>MYVSIPTVESWPTPNYINPQTRGDSVLIIHGTLYSLVVVVVGLRVYTRMCISRSFGLDDMFILLAMIPTTAFVVIMLVALLKFGWNRHAWDVLPSTVAIGEKFSLTSQILFAAASICTRLSMLFLTRRILASGYARLQSIINFAIVWMSTGFLVFILVVTFQCKPISAYWTLSFVPQHCINERVHLVIEGTFNIIYDFVTVLIPIPIVMRLNLPLRQRIIVALLFGMGIVVCFAGVVRTYYMYRVTDGYHDVTWDAYPVWFGTAIELYLGIVCTSAPPTKPFFARYLPKLLSSTNRSQNFTFSSTSQSNTFNPIHSFASRDREASAGIEFDQLSGKSGDLKMKGEIHKTVEVMVEQSWLDTSRTPGGSSSASAVKLVH</sequence>
<dbReference type="EMBL" id="KZ613510">
    <property type="protein sequence ID" value="PMD15777.1"/>
    <property type="molecule type" value="Genomic_DNA"/>
</dbReference>
<dbReference type="GO" id="GO:0016020">
    <property type="term" value="C:membrane"/>
    <property type="evidence" value="ECO:0007669"/>
    <property type="project" value="UniProtKB-SubCell"/>
</dbReference>
<keyword evidence="4 6" id="KW-0472">Membrane</keyword>
<dbReference type="AlphaFoldDB" id="A0A2J6PP29"/>
<gene>
    <name evidence="8" type="ORF">NA56DRAFT_663535</name>
</gene>
<dbReference type="OrthoDB" id="5329176at2759"/>
<evidence type="ECO:0000256" key="2">
    <source>
        <dbReference type="ARBA" id="ARBA00022692"/>
    </source>
</evidence>
<comment type="similarity">
    <text evidence="5">Belongs to the SAT4 family.</text>
</comment>
<feature type="transmembrane region" description="Helical" evidence="6">
    <location>
        <begin position="194"/>
        <end position="212"/>
    </location>
</feature>
<feature type="transmembrane region" description="Helical" evidence="6">
    <location>
        <begin position="27"/>
        <end position="47"/>
    </location>
</feature>
<feature type="transmembrane region" description="Helical" evidence="6">
    <location>
        <begin position="105"/>
        <end position="125"/>
    </location>
</feature>
<protein>
    <recommendedName>
        <fullName evidence="7">Rhodopsin domain-containing protein</fullName>
    </recommendedName>
</protein>
<evidence type="ECO:0000256" key="4">
    <source>
        <dbReference type="ARBA" id="ARBA00023136"/>
    </source>
</evidence>
<dbReference type="Proteomes" id="UP000235672">
    <property type="component" value="Unassembled WGS sequence"/>
</dbReference>
<comment type="subcellular location">
    <subcellularLocation>
        <location evidence="1">Membrane</location>
        <topology evidence="1">Multi-pass membrane protein</topology>
    </subcellularLocation>
</comment>
<name>A0A2J6PP29_9HELO</name>
<keyword evidence="3 6" id="KW-1133">Transmembrane helix</keyword>
<dbReference type="PANTHER" id="PTHR33048:SF129">
    <property type="entry name" value="INTEGRAL MEMBRANE PROTEIN-RELATED"/>
    <property type="match status" value="1"/>
</dbReference>
<organism evidence="8 9">
    <name type="scientific">Hyaloscypha hepaticicola</name>
    <dbReference type="NCBI Taxonomy" id="2082293"/>
    <lineage>
        <taxon>Eukaryota</taxon>
        <taxon>Fungi</taxon>
        <taxon>Dikarya</taxon>
        <taxon>Ascomycota</taxon>
        <taxon>Pezizomycotina</taxon>
        <taxon>Leotiomycetes</taxon>
        <taxon>Helotiales</taxon>
        <taxon>Hyaloscyphaceae</taxon>
        <taxon>Hyaloscypha</taxon>
    </lineage>
</organism>
<dbReference type="InterPro" id="IPR052337">
    <property type="entry name" value="SAT4-like"/>
</dbReference>
<keyword evidence="9" id="KW-1185">Reference proteome</keyword>
<feature type="transmembrane region" description="Helical" evidence="6">
    <location>
        <begin position="59"/>
        <end position="85"/>
    </location>
</feature>
<dbReference type="PANTHER" id="PTHR33048">
    <property type="entry name" value="PTH11-LIKE INTEGRAL MEMBRANE PROTEIN (AFU_ORTHOLOGUE AFUA_5G11245)"/>
    <property type="match status" value="1"/>
</dbReference>
<proteinExistence type="inferred from homology"/>
<keyword evidence="2 6" id="KW-0812">Transmembrane</keyword>